<gene>
    <name evidence="1" type="ORF">SAMN02745110_01973</name>
</gene>
<reference evidence="1 2" key="1">
    <citation type="submission" date="2017-02" db="EMBL/GenBank/DDBJ databases">
        <authorList>
            <person name="Peterson S.W."/>
        </authorList>
    </citation>
    <scope>NUCLEOTIDE SEQUENCE [LARGE SCALE GENOMIC DNA]</scope>
    <source>
        <strain evidence="1 2">ATCC 17233</strain>
    </source>
</reference>
<protein>
    <submittedName>
        <fullName evidence="1">Uncharacterized protein</fullName>
    </submittedName>
</protein>
<sequence>NGYNQNQQAVMNSYNQSQQAVMNGYNQNQQAAMNGINNLGNFPEYLREQYACFYENQQVSPE</sequence>
<evidence type="ECO:0000313" key="1">
    <source>
        <dbReference type="EMBL" id="SJZ90604.1"/>
    </source>
</evidence>
<dbReference type="Proteomes" id="UP000189857">
    <property type="component" value="Unassembled WGS sequence"/>
</dbReference>
<organism evidence="1 2">
    <name type="scientific">Eubacterium ruminantium</name>
    <dbReference type="NCBI Taxonomy" id="42322"/>
    <lineage>
        <taxon>Bacteria</taxon>
        <taxon>Bacillati</taxon>
        <taxon>Bacillota</taxon>
        <taxon>Clostridia</taxon>
        <taxon>Eubacteriales</taxon>
        <taxon>Eubacteriaceae</taxon>
        <taxon>Eubacterium</taxon>
    </lineage>
</organism>
<keyword evidence="2" id="KW-1185">Reference proteome</keyword>
<name>A0A1T4PGC2_9FIRM</name>
<feature type="non-terminal residue" evidence="1">
    <location>
        <position position="1"/>
    </location>
</feature>
<proteinExistence type="predicted"/>
<accession>A0A1T4PGC2</accession>
<dbReference type="AlphaFoldDB" id="A0A1T4PGC2"/>
<dbReference type="EMBL" id="FUXA01000012">
    <property type="protein sequence ID" value="SJZ90604.1"/>
    <property type="molecule type" value="Genomic_DNA"/>
</dbReference>
<dbReference type="RefSeq" id="WP_207651171.1">
    <property type="nucleotide sequence ID" value="NZ_FUXA01000012.1"/>
</dbReference>
<evidence type="ECO:0000313" key="2">
    <source>
        <dbReference type="Proteomes" id="UP000189857"/>
    </source>
</evidence>